<feature type="signal peptide" evidence="1">
    <location>
        <begin position="1"/>
        <end position="18"/>
    </location>
</feature>
<dbReference type="Gene3D" id="2.40.128.520">
    <property type="match status" value="1"/>
</dbReference>
<dbReference type="RefSeq" id="WP_377575212.1">
    <property type="nucleotide sequence ID" value="NZ_JBHTKA010000001.1"/>
</dbReference>
<dbReference type="PANTHER" id="PTHR36919:SF3">
    <property type="entry name" value="BLL5882 PROTEIN"/>
    <property type="match status" value="1"/>
</dbReference>
<feature type="chain" id="PRO_5046007843" evidence="1">
    <location>
        <begin position="19"/>
        <end position="141"/>
    </location>
</feature>
<dbReference type="InterPro" id="IPR019223">
    <property type="entry name" value="DUF2147"/>
</dbReference>
<dbReference type="EMBL" id="JBHTKA010000001">
    <property type="protein sequence ID" value="MFD0998466.1"/>
    <property type="molecule type" value="Genomic_DNA"/>
</dbReference>
<evidence type="ECO:0000256" key="1">
    <source>
        <dbReference type="SAM" id="SignalP"/>
    </source>
</evidence>
<accession>A0ABW3JY43</accession>
<proteinExistence type="predicted"/>
<comment type="caution">
    <text evidence="3">The sequence shown here is derived from an EMBL/GenBank/DDBJ whole genome shotgun (WGS) entry which is preliminary data.</text>
</comment>
<name>A0ABW3JY43_9BACT</name>
<evidence type="ECO:0000313" key="3">
    <source>
        <dbReference type="EMBL" id="MFD0998466.1"/>
    </source>
</evidence>
<keyword evidence="1" id="KW-0732">Signal</keyword>
<protein>
    <submittedName>
        <fullName evidence="3">DUF2147 domain-containing protein</fullName>
    </submittedName>
</protein>
<dbReference type="Pfam" id="PF09917">
    <property type="entry name" value="DUF2147"/>
    <property type="match status" value="1"/>
</dbReference>
<reference evidence="4" key="1">
    <citation type="journal article" date="2019" name="Int. J. Syst. Evol. Microbiol.">
        <title>The Global Catalogue of Microorganisms (GCM) 10K type strain sequencing project: providing services to taxonomists for standard genome sequencing and annotation.</title>
        <authorList>
            <consortium name="The Broad Institute Genomics Platform"/>
            <consortium name="The Broad Institute Genome Sequencing Center for Infectious Disease"/>
            <person name="Wu L."/>
            <person name="Ma J."/>
        </authorList>
    </citation>
    <scope>NUCLEOTIDE SEQUENCE [LARGE SCALE GENOMIC DNA]</scope>
    <source>
        <strain evidence="4">CCUG 58938</strain>
    </source>
</reference>
<gene>
    <name evidence="3" type="ORF">ACFQ21_04080</name>
</gene>
<sequence>MKRIAPLLLALITCSGYAQSISGTWKTIDDKTGKQRSIVEIFERHGKVFGKIIKIFPAAGEEPDPVCNECPEDDARYNKKIIGMEIIKDMEKSGGEYSEGNILDPEEGKVYKCKLWLEGNDLKVRGYWGPFYRTQTWTRTN</sequence>
<evidence type="ECO:0000313" key="4">
    <source>
        <dbReference type="Proteomes" id="UP001597112"/>
    </source>
</evidence>
<dbReference type="PANTHER" id="PTHR36919">
    <property type="entry name" value="BLR1215 PROTEIN"/>
    <property type="match status" value="1"/>
</dbReference>
<keyword evidence="4" id="KW-1185">Reference proteome</keyword>
<dbReference type="Proteomes" id="UP001597112">
    <property type="component" value="Unassembled WGS sequence"/>
</dbReference>
<feature type="domain" description="DUF2147" evidence="2">
    <location>
        <begin position="23"/>
        <end position="139"/>
    </location>
</feature>
<evidence type="ECO:0000259" key="2">
    <source>
        <dbReference type="Pfam" id="PF09917"/>
    </source>
</evidence>
<organism evidence="3 4">
    <name type="scientific">Ohtaekwangia kribbensis</name>
    <dbReference type="NCBI Taxonomy" id="688913"/>
    <lineage>
        <taxon>Bacteria</taxon>
        <taxon>Pseudomonadati</taxon>
        <taxon>Bacteroidota</taxon>
        <taxon>Cytophagia</taxon>
        <taxon>Cytophagales</taxon>
        <taxon>Fulvivirgaceae</taxon>
        <taxon>Ohtaekwangia</taxon>
    </lineage>
</organism>